<gene>
    <name evidence="1" type="ORF">GM672_22120</name>
</gene>
<reference evidence="1 2" key="1">
    <citation type="submission" date="2019-11" db="EMBL/GenBank/DDBJ databases">
        <title>Type strains purchased from KCTC, JCM and DSMZ.</title>
        <authorList>
            <person name="Lu H."/>
        </authorList>
    </citation>
    <scope>NUCLEOTIDE SEQUENCE [LARGE SCALE GENOMIC DNA]</scope>
    <source>
        <strain evidence="1 2">KCTC 52429</strain>
    </source>
</reference>
<dbReference type="AlphaFoldDB" id="A0A6I3T3D2"/>
<comment type="caution">
    <text evidence="1">The sequence shown here is derived from an EMBL/GenBank/DDBJ whole genome shotgun (WGS) entry which is preliminary data.</text>
</comment>
<name>A0A6I3T3D2_9BURK</name>
<evidence type="ECO:0000313" key="1">
    <source>
        <dbReference type="EMBL" id="MTV55425.1"/>
    </source>
</evidence>
<protein>
    <submittedName>
        <fullName evidence="1">Uncharacterized protein</fullName>
    </submittedName>
</protein>
<evidence type="ECO:0000313" key="2">
    <source>
        <dbReference type="Proteomes" id="UP000430634"/>
    </source>
</evidence>
<sequence>MMRGGLLLAAALAVAGCEREELPTPAQIESLAMTAAQRADPAAEQRLQDLAER</sequence>
<proteinExistence type="predicted"/>
<dbReference type="PROSITE" id="PS51257">
    <property type="entry name" value="PROKAR_LIPOPROTEIN"/>
    <property type="match status" value="1"/>
</dbReference>
<organism evidence="1 2">
    <name type="scientific">Pseudoduganella buxea</name>
    <dbReference type="NCBI Taxonomy" id="1949069"/>
    <lineage>
        <taxon>Bacteria</taxon>
        <taxon>Pseudomonadati</taxon>
        <taxon>Pseudomonadota</taxon>
        <taxon>Betaproteobacteria</taxon>
        <taxon>Burkholderiales</taxon>
        <taxon>Oxalobacteraceae</taxon>
        <taxon>Telluria group</taxon>
        <taxon>Pseudoduganella</taxon>
    </lineage>
</organism>
<feature type="non-terminal residue" evidence="1">
    <location>
        <position position="53"/>
    </location>
</feature>
<dbReference type="EMBL" id="WNKZ01000084">
    <property type="protein sequence ID" value="MTV55425.1"/>
    <property type="molecule type" value="Genomic_DNA"/>
</dbReference>
<dbReference type="Proteomes" id="UP000430634">
    <property type="component" value="Unassembled WGS sequence"/>
</dbReference>
<accession>A0A6I3T3D2</accession>